<name>A0AAD7KG69_9AGAR</name>
<organism evidence="1 2">
    <name type="scientific">Mycena maculata</name>
    <dbReference type="NCBI Taxonomy" id="230809"/>
    <lineage>
        <taxon>Eukaryota</taxon>
        <taxon>Fungi</taxon>
        <taxon>Dikarya</taxon>
        <taxon>Basidiomycota</taxon>
        <taxon>Agaricomycotina</taxon>
        <taxon>Agaricomycetes</taxon>
        <taxon>Agaricomycetidae</taxon>
        <taxon>Agaricales</taxon>
        <taxon>Marasmiineae</taxon>
        <taxon>Mycenaceae</taxon>
        <taxon>Mycena</taxon>
    </lineage>
</organism>
<dbReference type="Proteomes" id="UP001215280">
    <property type="component" value="Unassembled WGS sequence"/>
</dbReference>
<evidence type="ECO:0000313" key="1">
    <source>
        <dbReference type="EMBL" id="KAJ7783939.1"/>
    </source>
</evidence>
<comment type="caution">
    <text evidence="1">The sequence shown here is derived from an EMBL/GenBank/DDBJ whole genome shotgun (WGS) entry which is preliminary data.</text>
</comment>
<proteinExistence type="predicted"/>
<protein>
    <submittedName>
        <fullName evidence="1">Uncharacterized protein</fullName>
    </submittedName>
</protein>
<evidence type="ECO:0000313" key="2">
    <source>
        <dbReference type="Proteomes" id="UP001215280"/>
    </source>
</evidence>
<dbReference type="EMBL" id="JARJLG010000002">
    <property type="protein sequence ID" value="KAJ7783939.1"/>
    <property type="molecule type" value="Genomic_DNA"/>
</dbReference>
<reference evidence="1" key="1">
    <citation type="submission" date="2023-03" db="EMBL/GenBank/DDBJ databases">
        <title>Massive genome expansion in bonnet fungi (Mycena s.s.) driven by repeated elements and novel gene families across ecological guilds.</title>
        <authorList>
            <consortium name="Lawrence Berkeley National Laboratory"/>
            <person name="Harder C.B."/>
            <person name="Miyauchi S."/>
            <person name="Viragh M."/>
            <person name="Kuo A."/>
            <person name="Thoen E."/>
            <person name="Andreopoulos B."/>
            <person name="Lu D."/>
            <person name="Skrede I."/>
            <person name="Drula E."/>
            <person name="Henrissat B."/>
            <person name="Morin E."/>
            <person name="Kohler A."/>
            <person name="Barry K."/>
            <person name="LaButti K."/>
            <person name="Morin E."/>
            <person name="Salamov A."/>
            <person name="Lipzen A."/>
            <person name="Mereny Z."/>
            <person name="Hegedus B."/>
            <person name="Baldrian P."/>
            <person name="Stursova M."/>
            <person name="Weitz H."/>
            <person name="Taylor A."/>
            <person name="Grigoriev I.V."/>
            <person name="Nagy L.G."/>
            <person name="Martin F."/>
            <person name="Kauserud H."/>
        </authorList>
    </citation>
    <scope>NUCLEOTIDE SEQUENCE</scope>
    <source>
        <strain evidence="1">CBHHK188m</strain>
    </source>
</reference>
<dbReference type="AlphaFoldDB" id="A0AAD7KG69"/>
<sequence length="200" mass="22364">MLRCWAICSSKALTPVTRVLTAKSIAGHSTARQYSVATPKSAPPKVSYLSLPLATRLNPVSVQRELPELSAPEESKTPLVDSDVPQYIAPLYQYGWRFQASFESENRPELDGLLTRHFKFRSFQDLVTFVGNPMKVPSGNVSYIPPTLTAIVRLHSPEGATRSLIRSAVETEMAYRDFIGSDEGRQRILYRCRLVSWSSS</sequence>
<gene>
    <name evidence="1" type="ORF">DFH07DRAFT_789683</name>
</gene>
<accession>A0AAD7KG69</accession>
<keyword evidence="2" id="KW-1185">Reference proteome</keyword>